<dbReference type="InterPro" id="IPR036508">
    <property type="entry name" value="Chitin-bd_dom_sf"/>
</dbReference>
<dbReference type="EMBL" id="MH686269">
    <property type="protein sequence ID" value="QDA39872.1"/>
    <property type="molecule type" value="mRNA"/>
</dbReference>
<feature type="compositionally biased region" description="Low complexity" evidence="8">
    <location>
        <begin position="1389"/>
        <end position="1421"/>
    </location>
</feature>
<dbReference type="SMART" id="SM00636">
    <property type="entry name" value="Glyco_18"/>
    <property type="match status" value="4"/>
</dbReference>
<keyword evidence="6 7" id="KW-0326">Glycosidase</keyword>
<feature type="domain" description="GH18" evidence="11">
    <location>
        <begin position="119"/>
        <end position="491"/>
    </location>
</feature>
<dbReference type="InterPro" id="IPR050314">
    <property type="entry name" value="Glycosyl_Hydrlase_18"/>
</dbReference>
<organism evidence="12">
    <name type="scientific">Phenacoccus solenopsis</name>
    <name type="common">Solenopsis mealybug</name>
    <dbReference type="NCBI Taxonomy" id="483260"/>
    <lineage>
        <taxon>Eukaryota</taxon>
        <taxon>Metazoa</taxon>
        <taxon>Ecdysozoa</taxon>
        <taxon>Arthropoda</taxon>
        <taxon>Hexapoda</taxon>
        <taxon>Insecta</taxon>
        <taxon>Pterygota</taxon>
        <taxon>Neoptera</taxon>
        <taxon>Paraneoptera</taxon>
        <taxon>Hemiptera</taxon>
        <taxon>Sternorrhyncha</taxon>
        <taxon>Coccoidea</taxon>
        <taxon>Pseudococcidae</taxon>
        <taxon>Phenacoccus</taxon>
    </lineage>
</organism>
<dbReference type="Gene3D" id="3.10.50.10">
    <property type="match status" value="4"/>
</dbReference>
<evidence type="ECO:0000256" key="8">
    <source>
        <dbReference type="SAM" id="MobiDB-lite"/>
    </source>
</evidence>
<dbReference type="SUPFAM" id="SSF51445">
    <property type="entry name" value="(Trans)glycosidases"/>
    <property type="match status" value="4"/>
</dbReference>
<name>A0A4Y5SWE3_9HEMI</name>
<dbReference type="InterPro" id="IPR001223">
    <property type="entry name" value="Glyco_hydro18_cat"/>
</dbReference>
<evidence type="ECO:0000259" key="10">
    <source>
        <dbReference type="PROSITE" id="PS50940"/>
    </source>
</evidence>
<dbReference type="PROSITE" id="PS50940">
    <property type="entry name" value="CHIT_BIND_II"/>
    <property type="match status" value="4"/>
</dbReference>
<feature type="region of interest" description="Disordered" evidence="8">
    <location>
        <begin position="1355"/>
        <end position="1425"/>
    </location>
</feature>
<dbReference type="Pfam" id="PF01607">
    <property type="entry name" value="CBM_14"/>
    <property type="match status" value="4"/>
</dbReference>
<dbReference type="InterPro" id="IPR001579">
    <property type="entry name" value="Glyco_hydro_18_chit_AS"/>
</dbReference>
<dbReference type="PROSITE" id="PS01095">
    <property type="entry name" value="GH18_1"/>
    <property type="match status" value="2"/>
</dbReference>
<evidence type="ECO:0000256" key="7">
    <source>
        <dbReference type="RuleBase" id="RU000489"/>
    </source>
</evidence>
<feature type="region of interest" description="Disordered" evidence="8">
    <location>
        <begin position="609"/>
        <end position="636"/>
    </location>
</feature>
<feature type="domain" description="Chitin-binding type-2" evidence="10">
    <location>
        <begin position="818"/>
        <end position="872"/>
    </location>
</feature>
<feature type="compositionally biased region" description="Polar residues" evidence="8">
    <location>
        <begin position="1371"/>
        <end position="1388"/>
    </location>
</feature>
<dbReference type="InterPro" id="IPR029070">
    <property type="entry name" value="Chitinase_insertion_sf"/>
</dbReference>
<dbReference type="SMART" id="SM00494">
    <property type="entry name" value="ChtBD2"/>
    <property type="match status" value="4"/>
</dbReference>
<dbReference type="FunFam" id="3.10.50.10:FF:000001">
    <property type="entry name" value="Chitinase 3-like 1"/>
    <property type="match status" value="4"/>
</dbReference>
<dbReference type="FunFam" id="3.20.20.80:FF:000007">
    <property type="entry name" value="Acidic mammalian chitinase"/>
    <property type="match status" value="4"/>
</dbReference>
<feature type="domain" description="Chitin-binding type-2" evidence="10">
    <location>
        <begin position="634"/>
        <end position="688"/>
    </location>
</feature>
<dbReference type="InterPro" id="IPR017853">
    <property type="entry name" value="GH"/>
</dbReference>
<keyword evidence="5" id="KW-1015">Disulfide bond</keyword>
<evidence type="ECO:0000256" key="9">
    <source>
        <dbReference type="SAM" id="SignalP"/>
    </source>
</evidence>
<feature type="compositionally biased region" description="Low complexity" evidence="8">
    <location>
        <begin position="575"/>
        <end position="590"/>
    </location>
</feature>
<reference evidence="12" key="1">
    <citation type="journal article" date="2019" name="Insect Mol. Biol.">
        <title>The functional difference of eight chitinase genes between male and female of the cotton mealybug, Phenacoccus solenopsis.</title>
        <authorList>
            <person name="Omar M.A.A."/>
            <person name="Ao Y."/>
            <person name="Li M."/>
            <person name="He K."/>
            <person name="Xu L."/>
            <person name="Tong H."/>
            <person name="Jiang M."/>
            <person name="Li F."/>
        </authorList>
    </citation>
    <scope>NUCLEOTIDE SEQUENCE</scope>
</reference>
<evidence type="ECO:0000256" key="3">
    <source>
        <dbReference type="ARBA" id="ARBA00022729"/>
    </source>
</evidence>
<evidence type="ECO:0000256" key="2">
    <source>
        <dbReference type="ARBA" id="ARBA00022669"/>
    </source>
</evidence>
<dbReference type="SUPFAM" id="SSF57625">
    <property type="entry name" value="Invertebrate chitin-binding proteins"/>
    <property type="match status" value="4"/>
</dbReference>
<feature type="domain" description="Chitin-binding type-2" evidence="10">
    <location>
        <begin position="1838"/>
        <end position="1893"/>
    </location>
</feature>
<evidence type="ECO:0000256" key="4">
    <source>
        <dbReference type="ARBA" id="ARBA00022801"/>
    </source>
</evidence>
<evidence type="ECO:0000256" key="1">
    <source>
        <dbReference type="ARBA" id="ARBA00009121"/>
    </source>
</evidence>
<evidence type="ECO:0000256" key="5">
    <source>
        <dbReference type="ARBA" id="ARBA00023157"/>
    </source>
</evidence>
<dbReference type="Pfam" id="PF00704">
    <property type="entry name" value="Glyco_hydro_18"/>
    <property type="match status" value="4"/>
</dbReference>
<feature type="compositionally biased region" description="Low complexity" evidence="8">
    <location>
        <begin position="532"/>
        <end position="553"/>
    </location>
</feature>
<dbReference type="PROSITE" id="PS51910">
    <property type="entry name" value="GH18_2"/>
    <property type="match status" value="4"/>
</dbReference>
<comment type="similarity">
    <text evidence="1">Belongs to the glycosyl hydrolase 18 family. Chitinase class II subfamily.</text>
</comment>
<dbReference type="GO" id="GO:0005576">
    <property type="term" value="C:extracellular region"/>
    <property type="evidence" value="ECO:0007669"/>
    <property type="project" value="InterPro"/>
</dbReference>
<dbReference type="GO" id="GO:0006032">
    <property type="term" value="P:chitin catabolic process"/>
    <property type="evidence" value="ECO:0007669"/>
    <property type="project" value="UniProtKB-ARBA"/>
</dbReference>
<evidence type="ECO:0000313" key="12">
    <source>
        <dbReference type="EMBL" id="QDA39872.1"/>
    </source>
</evidence>
<feature type="domain" description="GH18" evidence="11">
    <location>
        <begin position="1925"/>
        <end position="2291"/>
    </location>
</feature>
<dbReference type="SUPFAM" id="SSF54556">
    <property type="entry name" value="Chitinase insertion domain"/>
    <property type="match status" value="4"/>
</dbReference>
<keyword evidence="4 7" id="KW-0378">Hydrolase</keyword>
<dbReference type="SMR" id="A0A4Y5SWE3"/>
<dbReference type="PANTHER" id="PTHR11177">
    <property type="entry name" value="CHITINASE"/>
    <property type="match status" value="1"/>
</dbReference>
<gene>
    <name evidence="12" type="primary">Cht4</name>
</gene>
<feature type="domain" description="GH18" evidence="11">
    <location>
        <begin position="1434"/>
        <end position="1803"/>
    </location>
</feature>
<keyword evidence="2" id="KW-0147">Chitin-binding</keyword>
<feature type="compositionally biased region" description="Low complexity" evidence="8">
    <location>
        <begin position="609"/>
        <end position="628"/>
    </location>
</feature>
<feature type="chain" id="PRO_5021376187" evidence="9">
    <location>
        <begin position="22"/>
        <end position="2303"/>
    </location>
</feature>
<dbReference type="GO" id="GO:0008061">
    <property type="term" value="F:chitin binding"/>
    <property type="evidence" value="ECO:0007669"/>
    <property type="project" value="UniProtKB-KW"/>
</dbReference>
<dbReference type="PANTHER" id="PTHR11177:SF359">
    <property type="entry name" value="CHITINASE 10-RELATED"/>
    <property type="match status" value="1"/>
</dbReference>
<evidence type="ECO:0000259" key="11">
    <source>
        <dbReference type="PROSITE" id="PS51910"/>
    </source>
</evidence>
<proteinExistence type="evidence at transcript level"/>
<dbReference type="Gene3D" id="3.20.20.80">
    <property type="entry name" value="Glycosidases"/>
    <property type="match status" value="4"/>
</dbReference>
<accession>A0A4Y5SWE3</accession>
<feature type="domain" description="GH18" evidence="11">
    <location>
        <begin position="966"/>
        <end position="1335"/>
    </location>
</feature>
<dbReference type="InterPro" id="IPR011583">
    <property type="entry name" value="Chitinase_II/V-like_cat"/>
</dbReference>
<feature type="signal peptide" evidence="9">
    <location>
        <begin position="1"/>
        <end position="21"/>
    </location>
</feature>
<protein>
    <submittedName>
        <fullName evidence="12">Chitinase 4</fullName>
    </submittedName>
</protein>
<dbReference type="GO" id="GO:0005975">
    <property type="term" value="P:carbohydrate metabolic process"/>
    <property type="evidence" value="ECO:0007669"/>
    <property type="project" value="InterPro"/>
</dbReference>
<dbReference type="InterPro" id="IPR002557">
    <property type="entry name" value="Chitin-bd_dom"/>
</dbReference>
<evidence type="ECO:0000256" key="6">
    <source>
        <dbReference type="ARBA" id="ARBA00023295"/>
    </source>
</evidence>
<sequence>MKTVLIPIVLWTLLAHKGADGISGNSTSSIRSSVERVHHIAVAYQQANNSAARNFIVDSELFSLPLRSSVEKVLTSRERAEENFPLREAVEKIPPLNNLLEDFKSQRIYKQQETKDKEYKVVCYLASWSWYRKSVTKFTPDYVDPHLCTHIVYAFAALDPGNYTIMASDPVTDFDNEFYKKITSNEIKDKAKVLVSIGGWTDSTGDKYSKLVSNGGNRKRFVNSVIAFLRRHNFQGLHVDWNYPVCWQARCSEAHTSDRNNFVKLIQELRREFDKQNANYELAVAVSGYKEIIDVGYDILNLNEHVDFLSVMTYDYHGGWENRTGHLSPLYMQPNDQFPEYNTDSTLSSLVLLGAEPSKLIMGVPFFGQSFTLADPNRHDIGDDAIEPGEPSKITQQPGVLSYAEICTRIKKEGWQVKRNPASQTEPYAFKNNQWVGFDDKASLKKKVEYMKKSGFGGIMTWTIDMDDFNNDCCTGIYPLLTEINVALGRIPYSTDTTNDCRKPTTTTAAPSPITTTVSGEDLTTIQSGVESTSTTWTSTTTTTPVPSTTHSTRPWWPPTLTSRPATSHRPRPPSSTTSISVTSTAPTKWTTKKRKTTKIPYTTASMTSASTTTTTTTTTTTEGTAEETTPHETQQCVPGKYYPDSTDCSSYYRCVYGKKKKEHCAPGLHWSPKSENCDWPVKANCREHLVSASPVWTEPTVSVTTSSGVTSTVANVPSSTVSIRLRHHSAKNQTLTTKGNRPAVSCISGEHYAVAGDCSSFYVCDGGRLNKRKCPNGLLWNKQKRLCDWTYNVRCNQDIVEEQNPDTFRDEESTSSKNGCNAGQYIRHLDNCNKYYECLWGEYHETQCPPGLFWNKQTMNCDWPGNVDCESSEGNGIEVPIATFIPPFTSTESSITSTSTQSPNAESTTTSTNTKKTTKSPWWTWTETTWSWSEKPSTSWEWTPSTTTATTLATPLPNYPLTGKYKVICYFTNWAWYRTGMGKYLPENIDPNLCTHVIYGFAVLDYEGLTIKVFDSWADIDNRFYERVAGMKKRGVKVSIAIGGWNDSSGDKYSRMVNSESARRAFISSVLRFLKQYGFDGLDLDWEYPKCWQVNCDRGPDSDKAGFAALVTELRQAFNAHGYLLSAAVSPSKTVIDKGYDVVTLSEKLDWIGVMTYDYHGSWDKKTGHLAPIYYIPGDDYDYFNLNFTINYWIEKGADRRKLIMGIPLYGQTFSLADANKHDLNAPSYGPGQAGEYTRAGGFLAYYEICDKLRREAYTIVRDVQKRRGPYAYSGNQWVGYDDIDTIKQKMGLVKQYGLGGAMIWALDLDDFRNTCGQGHYPLLNTIVEGLSNPNFVSGNEIGIHWTTEAISRPTTTTTEHPHHTHETSYIPSSTATSSVWTRPTKPSTETSSTDDGSSYEYSSTSVSTTSKTTTASSGGTIYGENNGQQDEFKVICYFTNWAWYRQGNGKYLINDIDANLCTHIIYAFAVLDSNKLLIKPHDTWADLDNRFYEKVVALKNRGIKVLLAIGGWNDSAGNKYSRLVNSKQARDKFISHVVQFLKKYNFDGLDVDWEYPKCWQVNCKLGPSSDKKAFADFITELREAFNPHGFLLSAAVSPNKKVIDEGYDVPLLSNKLDWISVMCYDYHGQWDEVTGHVAPMYEHPDDADKTFNANFSIHYWVDKGADRKKIVMGMPMYGQSFTLATPKNNTLNSKAYGGGEAGESTRARGFLAYYEICDRILRKGWEVEYDIEGRMGPYAKRGNQWVGFDDQAMIKHKSQYVFYNNLGGAMIWALDLDDFKGVCNCGSYPLLKTINKVLRKFTDEIPECRLESNSRVDMKLFYQNEGIELLGEEWRFESCEHGQVRKHPTDCSKYLVCSFGSYKQEQSCANGLHFNEERNMCDWPQNANCKPSIMEYAENYFLGNLQSQNQALALRTNKTDSKYKVICYLTNWSAYRYNNQLFPLQALDSHMCTHLVYGFAVLNPKTLTIGSNDTFTKLDREFFKRVRVLKETGVKILLAMGGWYDSMDDKYSKMVNSNSARLHFVKHAVKFLKENDFDGLEIDWEYPKCWQVDCDKGPDSDKNGFTALLRDLREAFSKHNLLLSAAVSSNKDIIERAYDIPTISSYVDWLSLMAYDYHGYWEGKANHLAPLYEENHNTPDHLNIEFSVSHWLQKGAPRHKLILGLPFYGQSFTLKSPSSHEVGSKIIGAGKPARHTRVPGFVAYYEICEMVSQNNWNVVKEKNGHYTYSQDQWISYNDVTDIRAKGKYIKENDLGGASVWALDLDDFVNVCGCGANPLLSAINEELSTFGYKHEYGDKDCI</sequence>
<keyword evidence="3 9" id="KW-0732">Signal</keyword>
<dbReference type="GO" id="GO:0004568">
    <property type="term" value="F:chitinase activity"/>
    <property type="evidence" value="ECO:0007669"/>
    <property type="project" value="UniProtKB-ARBA"/>
</dbReference>
<feature type="domain" description="Chitin-binding type-2" evidence="10">
    <location>
        <begin position="744"/>
        <end position="798"/>
    </location>
</feature>
<dbReference type="Gene3D" id="2.170.140.10">
    <property type="entry name" value="Chitin binding domain"/>
    <property type="match status" value="4"/>
</dbReference>
<dbReference type="CDD" id="cd02872">
    <property type="entry name" value="GH18_chitolectin_chitotriosidase"/>
    <property type="match status" value="3"/>
</dbReference>
<feature type="region of interest" description="Disordered" evidence="8">
    <location>
        <begin position="529"/>
        <end position="596"/>
    </location>
</feature>
<feature type="region of interest" description="Disordered" evidence="8">
    <location>
        <begin position="893"/>
        <end position="919"/>
    </location>
</feature>